<dbReference type="EMBL" id="JACEIK010001484">
    <property type="protein sequence ID" value="MCD7469774.1"/>
    <property type="molecule type" value="Genomic_DNA"/>
</dbReference>
<protein>
    <recommendedName>
        <fullName evidence="7">Malectin-like domain-containing protein</fullName>
    </recommendedName>
</protein>
<dbReference type="Pfam" id="PF12819">
    <property type="entry name" value="Malectin_like"/>
    <property type="match status" value="1"/>
</dbReference>
<reference evidence="8 9" key="1">
    <citation type="journal article" date="2021" name="BMC Genomics">
        <title>Datura genome reveals duplications of psychoactive alkaloid biosynthetic genes and high mutation rate following tissue culture.</title>
        <authorList>
            <person name="Rajewski A."/>
            <person name="Carter-House D."/>
            <person name="Stajich J."/>
            <person name="Litt A."/>
        </authorList>
    </citation>
    <scope>NUCLEOTIDE SEQUENCE [LARGE SCALE GENOMIC DNA]</scope>
    <source>
        <strain evidence="8">AR-01</strain>
    </source>
</reference>
<organism evidence="8 9">
    <name type="scientific">Datura stramonium</name>
    <name type="common">Jimsonweed</name>
    <name type="synonym">Common thornapple</name>
    <dbReference type="NCBI Taxonomy" id="4076"/>
    <lineage>
        <taxon>Eukaryota</taxon>
        <taxon>Viridiplantae</taxon>
        <taxon>Streptophyta</taxon>
        <taxon>Embryophyta</taxon>
        <taxon>Tracheophyta</taxon>
        <taxon>Spermatophyta</taxon>
        <taxon>Magnoliopsida</taxon>
        <taxon>eudicotyledons</taxon>
        <taxon>Gunneridae</taxon>
        <taxon>Pentapetalae</taxon>
        <taxon>asterids</taxon>
        <taxon>lamiids</taxon>
        <taxon>Solanales</taxon>
        <taxon>Solanaceae</taxon>
        <taxon>Solanoideae</taxon>
        <taxon>Datureae</taxon>
        <taxon>Datura</taxon>
    </lineage>
</organism>
<feature type="domain" description="Malectin-like" evidence="7">
    <location>
        <begin position="11"/>
        <end position="208"/>
    </location>
</feature>
<evidence type="ECO:0000256" key="4">
    <source>
        <dbReference type="ARBA" id="ARBA00022741"/>
    </source>
</evidence>
<evidence type="ECO:0000256" key="3">
    <source>
        <dbReference type="ARBA" id="ARBA00022679"/>
    </source>
</evidence>
<evidence type="ECO:0000256" key="6">
    <source>
        <dbReference type="ARBA" id="ARBA00023180"/>
    </source>
</evidence>
<comment type="caution">
    <text evidence="8">The sequence shown here is derived from an EMBL/GenBank/DDBJ whole genome shotgun (WGS) entry which is preliminary data.</text>
</comment>
<dbReference type="InterPro" id="IPR045272">
    <property type="entry name" value="ANXUR1/2-like"/>
</dbReference>
<dbReference type="PANTHER" id="PTHR34590:SF6">
    <property type="entry name" value="RECEPTOR-LIKE KINASE"/>
    <property type="match status" value="1"/>
</dbReference>
<keyword evidence="5" id="KW-0067">ATP-binding</keyword>
<comment type="subcellular location">
    <subcellularLocation>
        <location evidence="1">Membrane</location>
        <topology evidence="1">Single-pass type I membrane protein</topology>
    </subcellularLocation>
</comment>
<gene>
    <name evidence="8" type="ORF">HAX54_009019</name>
</gene>
<dbReference type="PANTHER" id="PTHR34590">
    <property type="entry name" value="OS03G0124300 PROTEIN-RELATED"/>
    <property type="match status" value="1"/>
</dbReference>
<keyword evidence="6" id="KW-0325">Glycoprotein</keyword>
<keyword evidence="4" id="KW-0547">Nucleotide-binding</keyword>
<evidence type="ECO:0000256" key="2">
    <source>
        <dbReference type="ARBA" id="ARBA00022527"/>
    </source>
</evidence>
<keyword evidence="9" id="KW-1185">Reference proteome</keyword>
<evidence type="ECO:0000313" key="8">
    <source>
        <dbReference type="EMBL" id="MCD7469774.1"/>
    </source>
</evidence>
<evidence type="ECO:0000259" key="7">
    <source>
        <dbReference type="Pfam" id="PF12819"/>
    </source>
</evidence>
<accession>A0ABS8TFT0</accession>
<dbReference type="InterPro" id="IPR024788">
    <property type="entry name" value="Malectin-like_Carb-bd_dom"/>
</dbReference>
<evidence type="ECO:0000313" key="9">
    <source>
        <dbReference type="Proteomes" id="UP000823775"/>
    </source>
</evidence>
<evidence type="ECO:0000256" key="1">
    <source>
        <dbReference type="ARBA" id="ARBA00004479"/>
    </source>
</evidence>
<proteinExistence type="predicted"/>
<sequence length="229" mass="25647">MAFTCIPKDVTSPVIKEFLVPVNGPNLEIKFRPSQESSSAFVNAIEAFVTPQYFIPESSIHVTPQGNSTNQGLSSSGLTVIHRINVGGSEINPESDTMRRNWVPDDPYLLLAKLAKNHSVYSDRPNYVPEEGGATQYDAPDSVYKTAKEMNTSQSNNSFNITWLFGVNKNAAFFVRLHFCDIVSPSRNETVFNVYIYSLFGQPIIPYNTVPQSAAFMLILWWIQMLLVL</sequence>
<keyword evidence="3" id="KW-0808">Transferase</keyword>
<keyword evidence="2" id="KW-0418">Kinase</keyword>
<evidence type="ECO:0000256" key="5">
    <source>
        <dbReference type="ARBA" id="ARBA00022840"/>
    </source>
</evidence>
<keyword evidence="2" id="KW-0723">Serine/threonine-protein kinase</keyword>
<dbReference type="Gene3D" id="2.60.120.430">
    <property type="entry name" value="Galactose-binding lectin"/>
    <property type="match status" value="1"/>
</dbReference>
<dbReference type="Proteomes" id="UP000823775">
    <property type="component" value="Unassembled WGS sequence"/>
</dbReference>
<name>A0ABS8TFT0_DATST</name>